<sequence length="236" mass="25383">MCAFNKWSGMLPQFFLITLLGKALNMVIRKLVKLIALFTLILSAQTVQAGVIIDDFTDFQAVSNGENGPISVVGTDLPNLLRTLTATASPGNGEAEVVVANGVLNISNDFGSIGTTSIFYSFNTIDLAAIADGFLFNINFIDLSHEVQMVANATSFFDFVNFGGVGHYEIGFSQFTDPSVFNRLTSLQLNFRGVKNWDARFGSLVTETKSVPEPSVIALLAVGLTALSKVGNRKKA</sequence>
<proteinExistence type="predicted"/>
<accession>A0A177N5W0</accession>
<dbReference type="NCBIfam" id="TIGR02595">
    <property type="entry name" value="PEP_CTERM"/>
    <property type="match status" value="1"/>
</dbReference>
<reference evidence="1 2" key="1">
    <citation type="submission" date="2016-03" db="EMBL/GenBank/DDBJ databases">
        <authorList>
            <person name="Ploux O."/>
        </authorList>
    </citation>
    <scope>NUCLEOTIDE SEQUENCE [LARGE SCALE GENOMIC DNA]</scope>
    <source>
        <strain evidence="1 2">R-45370</strain>
    </source>
</reference>
<dbReference type="EMBL" id="LUUI01000122">
    <property type="protein sequence ID" value="OAI13235.1"/>
    <property type="molecule type" value="Genomic_DNA"/>
</dbReference>
<dbReference type="InterPro" id="IPR013424">
    <property type="entry name" value="Ice-binding_C"/>
</dbReference>
<gene>
    <name evidence="1" type="ORF">A1359_12590</name>
</gene>
<organism evidence="1 2">
    <name type="scientific">Methylomonas lenta</name>
    <dbReference type="NCBI Taxonomy" id="980561"/>
    <lineage>
        <taxon>Bacteria</taxon>
        <taxon>Pseudomonadati</taxon>
        <taxon>Pseudomonadota</taxon>
        <taxon>Gammaproteobacteria</taxon>
        <taxon>Methylococcales</taxon>
        <taxon>Methylococcaceae</taxon>
        <taxon>Methylomonas</taxon>
    </lineage>
</organism>
<protein>
    <recommendedName>
        <fullName evidence="3">PEP-CTERM protein-sorting domain-containing protein</fullName>
    </recommendedName>
</protein>
<dbReference type="AlphaFoldDB" id="A0A177N5W0"/>
<evidence type="ECO:0008006" key="3">
    <source>
        <dbReference type="Google" id="ProtNLM"/>
    </source>
</evidence>
<evidence type="ECO:0000313" key="1">
    <source>
        <dbReference type="EMBL" id="OAI13235.1"/>
    </source>
</evidence>
<evidence type="ECO:0000313" key="2">
    <source>
        <dbReference type="Proteomes" id="UP000078476"/>
    </source>
</evidence>
<name>A0A177N5W0_9GAMM</name>
<dbReference type="Proteomes" id="UP000078476">
    <property type="component" value="Unassembled WGS sequence"/>
</dbReference>
<keyword evidence="2" id="KW-1185">Reference proteome</keyword>
<comment type="caution">
    <text evidence="1">The sequence shown here is derived from an EMBL/GenBank/DDBJ whole genome shotgun (WGS) entry which is preliminary data.</text>
</comment>
<dbReference type="STRING" id="980561.A1359_12590"/>